<evidence type="ECO:0000313" key="2">
    <source>
        <dbReference type="Proteomes" id="UP000030103"/>
    </source>
</evidence>
<dbReference type="Pfam" id="PF08889">
    <property type="entry name" value="WbqC"/>
    <property type="match status" value="2"/>
</dbReference>
<dbReference type="InterPro" id="IPR014985">
    <property type="entry name" value="WbqC"/>
</dbReference>
<dbReference type="RefSeq" id="WP_036874244.1">
    <property type="nucleotide sequence ID" value="NZ_JRFA01000019.1"/>
</dbReference>
<dbReference type="AlphaFoldDB" id="A0A0A2E423"/>
<dbReference type="STRING" id="28115.HQ47_06845"/>
<reference evidence="1 2" key="1">
    <citation type="submission" date="2014-09" db="EMBL/GenBank/DDBJ databases">
        <title>Draft Genome Sequence of Porphyromonas macacae COT-192_OH2859.</title>
        <authorList>
            <person name="Wallis C."/>
            <person name="Deusch O."/>
            <person name="O'Flynn C."/>
            <person name="Davis I."/>
            <person name="Horsfall A."/>
            <person name="Kirkwood N."/>
            <person name="Harris S."/>
            <person name="Eisen J.A."/>
            <person name="Coil D.A."/>
            <person name="Darling A.E."/>
            <person name="Jospin G."/>
            <person name="Alexiev A."/>
        </authorList>
    </citation>
    <scope>NUCLEOTIDE SEQUENCE [LARGE SCALE GENOMIC DNA]</scope>
    <source>
        <strain evidence="2">COT-192 OH2859</strain>
    </source>
</reference>
<sequence length="205" mass="23827">MLLATAYAPPVQYFTKLFTAQGDGVIIEAHENFVKQSYRNRCVIMSTNGPMTLSIPLQHDDRAKVPITEVKISEHGNWRHLHKQAIISAYGSSPFFEYYWDDIEPLYEKNTELLWDFNLLYLRTLVTLSDLDVHITASEEYIASAKDDYRTVINPRKSLPDKHFEPQPYYQLFQRKGAFRPNLSILDLLFNMGPESPLILRDSIR</sequence>
<organism evidence="1 2">
    <name type="scientific">Porphyromonas macacae</name>
    <dbReference type="NCBI Taxonomy" id="28115"/>
    <lineage>
        <taxon>Bacteria</taxon>
        <taxon>Pseudomonadati</taxon>
        <taxon>Bacteroidota</taxon>
        <taxon>Bacteroidia</taxon>
        <taxon>Bacteroidales</taxon>
        <taxon>Porphyromonadaceae</taxon>
        <taxon>Porphyromonas</taxon>
    </lineage>
</organism>
<dbReference type="Proteomes" id="UP000030103">
    <property type="component" value="Unassembled WGS sequence"/>
</dbReference>
<protein>
    <submittedName>
        <fullName evidence="1">WbqC-like protein</fullName>
    </submittedName>
</protein>
<evidence type="ECO:0000313" key="1">
    <source>
        <dbReference type="EMBL" id="KGN73663.1"/>
    </source>
</evidence>
<keyword evidence="2" id="KW-1185">Reference proteome</keyword>
<gene>
    <name evidence="1" type="ORF">HQ47_06845</name>
</gene>
<dbReference type="OrthoDB" id="1523452at2"/>
<dbReference type="EMBL" id="JRFA01000019">
    <property type="protein sequence ID" value="KGN73663.1"/>
    <property type="molecule type" value="Genomic_DNA"/>
</dbReference>
<name>A0A0A2E423_9PORP</name>
<dbReference type="eggNOG" id="COG0224">
    <property type="taxonomic scope" value="Bacteria"/>
</dbReference>
<comment type="caution">
    <text evidence="1">The sequence shown here is derived from an EMBL/GenBank/DDBJ whole genome shotgun (WGS) entry which is preliminary data.</text>
</comment>
<proteinExistence type="predicted"/>
<accession>A0A0A2E423</accession>